<dbReference type="KEGG" id="sman:C12CBH8_05830"/>
<dbReference type="Gene3D" id="3.30.830.10">
    <property type="entry name" value="Metalloenzyme, LuxS/M16 peptidase-like"/>
    <property type="match status" value="2"/>
</dbReference>
<evidence type="ECO:0000259" key="1">
    <source>
        <dbReference type="Pfam" id="PF00675"/>
    </source>
</evidence>
<dbReference type="GO" id="GO:0046872">
    <property type="term" value="F:metal ion binding"/>
    <property type="evidence" value="ECO:0007669"/>
    <property type="project" value="InterPro"/>
</dbReference>
<dbReference type="Pfam" id="PF05193">
    <property type="entry name" value="Peptidase_M16_C"/>
    <property type="match status" value="1"/>
</dbReference>
<dbReference type="Pfam" id="PF00675">
    <property type="entry name" value="Peptidase_M16"/>
    <property type="match status" value="1"/>
</dbReference>
<reference evidence="4" key="1">
    <citation type="submission" date="2020-07" db="EMBL/GenBank/DDBJ databases">
        <title>Complete genome sequencing of Clostridia bacterium strain 12CBH8.</title>
        <authorList>
            <person name="Sakamoto M."/>
            <person name="Murakami T."/>
            <person name="Mori H."/>
        </authorList>
    </citation>
    <scope>NUCLEOTIDE SEQUENCE [LARGE SCALE GENOMIC DNA]</scope>
    <source>
        <strain evidence="4">12CBH8</strain>
    </source>
</reference>
<dbReference type="PANTHER" id="PTHR11851:SF134">
    <property type="entry name" value="ZINC-DEPENDENT PROTEASE"/>
    <property type="match status" value="1"/>
</dbReference>
<dbReference type="Proteomes" id="UP000593890">
    <property type="component" value="Chromosome"/>
</dbReference>
<dbReference type="SUPFAM" id="SSF63411">
    <property type="entry name" value="LuxS/MPP-like metallohydrolase"/>
    <property type="match status" value="2"/>
</dbReference>
<dbReference type="EMBL" id="AP023321">
    <property type="protein sequence ID" value="BCI59944.1"/>
    <property type="molecule type" value="Genomic_DNA"/>
</dbReference>
<dbReference type="AlphaFoldDB" id="A0A7I8D5K3"/>
<evidence type="ECO:0000259" key="2">
    <source>
        <dbReference type="Pfam" id="PF05193"/>
    </source>
</evidence>
<dbReference type="InterPro" id="IPR007863">
    <property type="entry name" value="Peptidase_M16_C"/>
</dbReference>
<dbReference type="RefSeq" id="WP_215533509.1">
    <property type="nucleotide sequence ID" value="NZ_AP023321.1"/>
</dbReference>
<keyword evidence="4" id="KW-1185">Reference proteome</keyword>
<feature type="domain" description="Peptidase M16 N-terminal" evidence="1">
    <location>
        <begin position="65"/>
        <end position="177"/>
    </location>
</feature>
<evidence type="ECO:0000313" key="3">
    <source>
        <dbReference type="EMBL" id="BCI59944.1"/>
    </source>
</evidence>
<name>A0A7I8D5K3_9FIRM</name>
<dbReference type="InterPro" id="IPR011765">
    <property type="entry name" value="Pept_M16_N"/>
</dbReference>
<gene>
    <name evidence="3" type="ORF">C12CBH8_05830</name>
</gene>
<proteinExistence type="predicted"/>
<organism evidence="3 4">
    <name type="scientific">Solibaculum mannosilyticum</name>
    <dbReference type="NCBI Taxonomy" id="2780922"/>
    <lineage>
        <taxon>Bacteria</taxon>
        <taxon>Bacillati</taxon>
        <taxon>Bacillota</taxon>
        <taxon>Clostridia</taxon>
        <taxon>Eubacteriales</taxon>
        <taxon>Oscillospiraceae</taxon>
        <taxon>Solibaculum</taxon>
    </lineage>
</organism>
<dbReference type="InterPro" id="IPR011249">
    <property type="entry name" value="Metalloenz_LuxS/M16"/>
</dbReference>
<accession>A0A7I8D5K3</accession>
<protein>
    <submittedName>
        <fullName evidence="3">Peptidase M16</fullName>
    </submittedName>
</protein>
<dbReference type="InterPro" id="IPR050361">
    <property type="entry name" value="MPP/UQCRC_Complex"/>
</dbReference>
<dbReference type="NCBIfam" id="NF047421">
    <property type="entry name" value="YfmH_fam"/>
    <property type="match status" value="1"/>
</dbReference>
<sequence>MKIQEIQNERLGEKIFKIDHRSGLTIYVCPKEGYQSTYAIFGTQYGSIDTKFRRKGEKEWTTVPEGIAHYLEHKLFESEDGDAFARYAKTGASANAYTSFDQTCYLFSCTENFDQSLEILLDFVQSPYFTEETVRKEQGIIGQEIRMYDDAPDWRVQFNLLAALYQNHPVRIDIAGTVESIAQIDAELLYRCYRTFYNLKNMVLTVAGKVTVDQVLAVADRMLKPNTPIEIERGFVEEPDDVMQSRVEQRLAVTTPLFTIGFKEHSNGGIVPASQVAYTNILLEMLTGKASPLYRRLVDEGLINDNFGAEYFEGRGYSAPLIAGESKDPDAVDAAIKKEIVRMREQGVDAEAFETARRTLYGQAVMGFNSVDNLANRLASCHFTGRGLYDMVECIANATKEDVEKRLKESFDEKRSALSIILPA</sequence>
<feature type="domain" description="Peptidase M16 C-terminal" evidence="2">
    <location>
        <begin position="184"/>
        <end position="360"/>
    </location>
</feature>
<dbReference type="PANTHER" id="PTHR11851">
    <property type="entry name" value="METALLOPROTEASE"/>
    <property type="match status" value="1"/>
</dbReference>
<evidence type="ECO:0000313" key="4">
    <source>
        <dbReference type="Proteomes" id="UP000593890"/>
    </source>
</evidence>